<dbReference type="AlphaFoldDB" id="A0A6C0APJ6"/>
<dbReference type="GO" id="GO:0004523">
    <property type="term" value="F:RNA-DNA hybrid ribonuclease activity"/>
    <property type="evidence" value="ECO:0007669"/>
    <property type="project" value="InterPro"/>
</dbReference>
<dbReference type="InterPro" id="IPR036397">
    <property type="entry name" value="RNaseH_sf"/>
</dbReference>
<evidence type="ECO:0000313" key="2">
    <source>
        <dbReference type="EMBL" id="QHS81380.1"/>
    </source>
</evidence>
<feature type="domain" description="RNase H type-1" evidence="1">
    <location>
        <begin position="33"/>
        <end position="147"/>
    </location>
</feature>
<name>A0A6C0APJ6_9ZZZZ</name>
<reference evidence="2" key="1">
    <citation type="journal article" date="2020" name="Nature">
        <title>Giant virus diversity and host interactions through global metagenomics.</title>
        <authorList>
            <person name="Schulz F."/>
            <person name="Roux S."/>
            <person name="Paez-Espino D."/>
            <person name="Jungbluth S."/>
            <person name="Walsh D.A."/>
            <person name="Denef V.J."/>
            <person name="McMahon K.D."/>
            <person name="Konstantinidis K.T."/>
            <person name="Eloe-Fadrosh E.A."/>
            <person name="Kyrpides N.C."/>
            <person name="Woyke T."/>
        </authorList>
    </citation>
    <scope>NUCLEOTIDE SEQUENCE</scope>
    <source>
        <strain evidence="2">GVMAG-S-1101161-73</strain>
    </source>
</reference>
<dbReference type="EMBL" id="MN740735">
    <property type="protein sequence ID" value="QHS81380.1"/>
    <property type="molecule type" value="Genomic_DNA"/>
</dbReference>
<sequence length="153" mass="17657">MRQALATFLKKPTPFSILTKSGPRPPKVALVQTDGSFSTQYVEMSRTAVILRTNEHIDYTLIDTYIDHINSTESEWVSVLSGIEFALKKDQGSVELENDCLPVIKHLIFRKPPAKSYLADYYSQIFKESRKMEYLGVRWIPRELNKADDLFRI</sequence>
<evidence type="ECO:0000259" key="1">
    <source>
        <dbReference type="Pfam" id="PF13456"/>
    </source>
</evidence>
<accession>A0A6C0APJ6</accession>
<protein>
    <recommendedName>
        <fullName evidence="1">RNase H type-1 domain-containing protein</fullName>
    </recommendedName>
</protein>
<dbReference type="Pfam" id="PF13456">
    <property type="entry name" value="RVT_3"/>
    <property type="match status" value="1"/>
</dbReference>
<dbReference type="GO" id="GO:0003676">
    <property type="term" value="F:nucleic acid binding"/>
    <property type="evidence" value="ECO:0007669"/>
    <property type="project" value="InterPro"/>
</dbReference>
<proteinExistence type="predicted"/>
<dbReference type="InterPro" id="IPR002156">
    <property type="entry name" value="RNaseH_domain"/>
</dbReference>
<organism evidence="2">
    <name type="scientific">viral metagenome</name>
    <dbReference type="NCBI Taxonomy" id="1070528"/>
    <lineage>
        <taxon>unclassified sequences</taxon>
        <taxon>metagenomes</taxon>
        <taxon>organismal metagenomes</taxon>
    </lineage>
</organism>
<dbReference type="Gene3D" id="3.30.420.10">
    <property type="entry name" value="Ribonuclease H-like superfamily/Ribonuclease H"/>
    <property type="match status" value="1"/>
</dbReference>